<name>A0ABM1RX46_LIMPO</name>
<evidence type="ECO:0000256" key="1">
    <source>
        <dbReference type="SAM" id="SignalP"/>
    </source>
</evidence>
<dbReference type="RefSeq" id="XP_022235951.1">
    <property type="nucleotide sequence ID" value="XM_022380243.1"/>
</dbReference>
<evidence type="ECO:0000313" key="2">
    <source>
        <dbReference type="Proteomes" id="UP000694941"/>
    </source>
</evidence>
<dbReference type="Proteomes" id="UP000694941">
    <property type="component" value="Unplaced"/>
</dbReference>
<evidence type="ECO:0000313" key="3">
    <source>
        <dbReference type="RefSeq" id="XP_022235951.1"/>
    </source>
</evidence>
<dbReference type="PANTHER" id="PTHR21261:SF2">
    <property type="entry name" value="GH04238P-RELATED"/>
    <property type="match status" value="1"/>
</dbReference>
<dbReference type="InterPro" id="IPR013783">
    <property type="entry name" value="Ig-like_fold"/>
</dbReference>
<proteinExistence type="predicted"/>
<keyword evidence="1" id="KW-0732">Signal</keyword>
<dbReference type="SUPFAM" id="SSF48726">
    <property type="entry name" value="Immunoglobulin"/>
    <property type="match status" value="1"/>
</dbReference>
<organism evidence="2 3">
    <name type="scientific">Limulus polyphemus</name>
    <name type="common">Atlantic horseshoe crab</name>
    <dbReference type="NCBI Taxonomy" id="6850"/>
    <lineage>
        <taxon>Eukaryota</taxon>
        <taxon>Metazoa</taxon>
        <taxon>Ecdysozoa</taxon>
        <taxon>Arthropoda</taxon>
        <taxon>Chelicerata</taxon>
        <taxon>Merostomata</taxon>
        <taxon>Xiphosura</taxon>
        <taxon>Limulidae</taxon>
        <taxon>Limulus</taxon>
    </lineage>
</organism>
<accession>A0ABM1RX46</accession>
<reference evidence="3" key="1">
    <citation type="submission" date="2025-08" db="UniProtKB">
        <authorList>
            <consortium name="RefSeq"/>
        </authorList>
    </citation>
    <scope>IDENTIFICATION</scope>
    <source>
        <tissue evidence="3">Muscle</tissue>
    </source>
</reference>
<keyword evidence="2" id="KW-1185">Reference proteome</keyword>
<gene>
    <name evidence="3" type="primary">LOC111083616</name>
</gene>
<feature type="signal peptide" evidence="1">
    <location>
        <begin position="1"/>
        <end position="16"/>
    </location>
</feature>
<dbReference type="PANTHER" id="PTHR21261">
    <property type="entry name" value="BEAT PROTEIN"/>
    <property type="match status" value="1"/>
</dbReference>
<feature type="chain" id="PRO_5045310321" evidence="1">
    <location>
        <begin position="17"/>
        <end position="256"/>
    </location>
</feature>
<protein>
    <submittedName>
        <fullName evidence="3">Uncharacterized protein LOC111083616</fullName>
    </submittedName>
</protein>
<dbReference type="Gene3D" id="2.60.40.10">
    <property type="entry name" value="Immunoglobulins"/>
    <property type="match status" value="1"/>
</dbReference>
<sequence>LNVLTLSNLCLIVTVAVRILRLSVPHSVENGTDHVILDCEYNYSVSDLRLVVKWFYNENLEPIYQWIPKLNARHISEMLLGRLNLSYKVNSPDPYFQYRALYLLRPTLDIAGKYTCQVMSLAGHDQRHQVMMVYAPAKRFSLSQTEVSSSDVGVSCEAVGLYPRPEISLKLIFPQTSKQLLLQESKKYVNITRSLYSIWLSGWFREDDLPETNKIVVECEVSIPGTDYKVSKEISFYTGLTTSNRGEEINPTFTSS</sequence>
<dbReference type="GeneID" id="111083616"/>
<feature type="non-terminal residue" evidence="3">
    <location>
        <position position="1"/>
    </location>
</feature>
<dbReference type="InterPro" id="IPR036179">
    <property type="entry name" value="Ig-like_dom_sf"/>
</dbReference>